<reference evidence="4" key="1">
    <citation type="journal article" date="2008" name="PLoS Genet.">
        <title>Genomic islands in the pathogenic filamentous fungus Aspergillus fumigatus.</title>
        <authorList>
            <person name="Fedorova N.D."/>
            <person name="Khaldi N."/>
            <person name="Joardar V.S."/>
            <person name="Maiti R."/>
            <person name="Amedeo P."/>
            <person name="Anderson M.J."/>
            <person name="Crabtree J."/>
            <person name="Silva J.C."/>
            <person name="Badger J.H."/>
            <person name="Albarraq A."/>
            <person name="Angiuoli S."/>
            <person name="Bussey H."/>
            <person name="Bowyer P."/>
            <person name="Cotty P.J."/>
            <person name="Dyer P.S."/>
            <person name="Egan A."/>
            <person name="Galens K."/>
            <person name="Fraser-Liggett C.M."/>
            <person name="Haas B.J."/>
            <person name="Inman J.M."/>
            <person name="Kent R."/>
            <person name="Lemieux S."/>
            <person name="Malavazi I."/>
            <person name="Orvis J."/>
            <person name="Roemer T."/>
            <person name="Ronning C.M."/>
            <person name="Sundaram J.P."/>
            <person name="Sutton G."/>
            <person name="Turner G."/>
            <person name="Venter J.C."/>
            <person name="White O.R."/>
            <person name="Whitty B.R."/>
            <person name="Youngman P."/>
            <person name="Wolfe K.H."/>
            <person name="Goldman G.H."/>
            <person name="Wortman J.R."/>
            <person name="Jiang B."/>
            <person name="Denning D.W."/>
            <person name="Nierman W.C."/>
        </authorList>
    </citation>
    <scope>NUCLEOTIDE SEQUENCE [LARGE SCALE GENOMIC DNA]</scope>
    <source>
        <strain evidence="4">ATCC 1020 / DSM 3700 / CBS 544.65 / FGSC A1164 / JCM 1740 / NRRL 181 / WB 181</strain>
    </source>
</reference>
<evidence type="ECO:0000313" key="3">
    <source>
        <dbReference type="EMBL" id="EAW17048.1"/>
    </source>
</evidence>
<protein>
    <recommendedName>
        <fullName evidence="2">CHAT domain-containing protein</fullName>
    </recommendedName>
</protein>
<dbReference type="OMA" id="RECEPIV"/>
<gene>
    <name evidence="3" type="ORF">NFIA_004040</name>
</gene>
<name>A1DK09_NEOFI</name>
<dbReference type="InterPro" id="IPR024983">
    <property type="entry name" value="CHAT_dom"/>
</dbReference>
<evidence type="ECO:0000313" key="4">
    <source>
        <dbReference type="Proteomes" id="UP000006702"/>
    </source>
</evidence>
<proteinExistence type="predicted"/>
<keyword evidence="4" id="KW-1185">Reference proteome</keyword>
<feature type="region of interest" description="Disordered" evidence="1">
    <location>
        <begin position="101"/>
        <end position="122"/>
    </location>
</feature>
<dbReference type="Pfam" id="PF12770">
    <property type="entry name" value="CHAT"/>
    <property type="match status" value="1"/>
</dbReference>
<dbReference type="RefSeq" id="XP_001258945.1">
    <property type="nucleotide sequence ID" value="XM_001258944.1"/>
</dbReference>
<organism evidence="3 4">
    <name type="scientific">Neosartorya fischeri (strain ATCC 1020 / DSM 3700 / CBS 544.65 / FGSC A1164 / JCM 1740 / NRRL 181 / WB 181)</name>
    <name type="common">Aspergillus fischerianus</name>
    <dbReference type="NCBI Taxonomy" id="331117"/>
    <lineage>
        <taxon>Eukaryota</taxon>
        <taxon>Fungi</taxon>
        <taxon>Dikarya</taxon>
        <taxon>Ascomycota</taxon>
        <taxon>Pezizomycotina</taxon>
        <taxon>Eurotiomycetes</taxon>
        <taxon>Eurotiomycetidae</taxon>
        <taxon>Eurotiales</taxon>
        <taxon>Aspergillaceae</taxon>
        <taxon>Aspergillus</taxon>
        <taxon>Aspergillus subgen. Fumigati</taxon>
    </lineage>
</organism>
<dbReference type="EMBL" id="DS027697">
    <property type="protein sequence ID" value="EAW17048.1"/>
    <property type="molecule type" value="Genomic_DNA"/>
</dbReference>
<dbReference type="STRING" id="331117.A1DK09"/>
<dbReference type="GeneID" id="4585614"/>
<dbReference type="OrthoDB" id="9991317at2759"/>
<dbReference type="HOGENOM" id="CLU_1845630_0_0_1"/>
<dbReference type="KEGG" id="nfi:NFIA_004040"/>
<dbReference type="AlphaFoldDB" id="A1DK09"/>
<dbReference type="VEuPathDB" id="FungiDB:NFIA_004040"/>
<evidence type="ECO:0000259" key="2">
    <source>
        <dbReference type="Pfam" id="PF12770"/>
    </source>
</evidence>
<feature type="domain" description="CHAT" evidence="2">
    <location>
        <begin position="35"/>
        <end position="123"/>
    </location>
</feature>
<accession>A1DK09</accession>
<dbReference type="Proteomes" id="UP000006702">
    <property type="component" value="Unassembled WGS sequence"/>
</dbReference>
<sequence>MALLRDEEVTIDQSNRKRKKKDHGHKTGESALLKEAAHYMSFFQRAGFRYDIGTLWPVSDSSSVEVARIVYQMLVEEGMVDGAVARALHLATRTLRDASNSGMLAVSGERDPKQSSSRNKKSACRNREFGWVPYFHYGI</sequence>
<evidence type="ECO:0000256" key="1">
    <source>
        <dbReference type="SAM" id="MobiDB-lite"/>
    </source>
</evidence>
<feature type="region of interest" description="Disordered" evidence="1">
    <location>
        <begin position="1"/>
        <end position="28"/>
    </location>
</feature>